<name>A0A2M8KD42_9BACT</name>
<dbReference type="Pfam" id="PF00534">
    <property type="entry name" value="Glycos_transf_1"/>
    <property type="match status" value="1"/>
</dbReference>
<reference evidence="4" key="1">
    <citation type="submission" date="2017-09" db="EMBL/GenBank/DDBJ databases">
        <title>Depth-based differentiation of microbial function through sediment-hosted aquifers and enrichment of novel symbionts in the deep terrestrial subsurface.</title>
        <authorList>
            <person name="Probst A.J."/>
            <person name="Ladd B."/>
            <person name="Jarett J.K."/>
            <person name="Geller-Mcgrath D.E."/>
            <person name="Sieber C.M.K."/>
            <person name="Emerson J.B."/>
            <person name="Anantharaman K."/>
            <person name="Thomas B.C."/>
            <person name="Malmstrom R."/>
            <person name="Stieglmeier M."/>
            <person name="Klingl A."/>
            <person name="Woyke T."/>
            <person name="Ryan C.M."/>
            <person name="Banfield J.F."/>
        </authorList>
    </citation>
    <scope>NUCLEOTIDE SEQUENCE [LARGE SCALE GENOMIC DNA]</scope>
</reference>
<organism evidence="3 4">
    <name type="scientific">Candidatus Portnoybacteria bacterium CG10_big_fil_rev_8_21_14_0_10_36_7</name>
    <dbReference type="NCBI Taxonomy" id="1974812"/>
    <lineage>
        <taxon>Bacteria</taxon>
        <taxon>Candidatus Portnoyibacteriota</taxon>
    </lineage>
</organism>
<dbReference type="GO" id="GO:0016757">
    <property type="term" value="F:glycosyltransferase activity"/>
    <property type="evidence" value="ECO:0007669"/>
    <property type="project" value="InterPro"/>
</dbReference>
<comment type="caution">
    <text evidence="3">The sequence shown here is derived from an EMBL/GenBank/DDBJ whole genome shotgun (WGS) entry which is preliminary data.</text>
</comment>
<dbReference type="Proteomes" id="UP000231450">
    <property type="component" value="Unassembled WGS sequence"/>
</dbReference>
<sequence length="371" mass="42506">MSRNKLKVCYVLQYFDSKDDSHFYHIYGALKKLAKEVSIFLILEKGEAKETDFPEIETVYTQKFSFLPLRSIELFFVCIWARIIGNKFFYVHYSRVGAVCSSVAARLSFGKVFYWNCGMPWLFEKSWLSKIRAKIIYRCVNYLVTGNETMKQLYSTQYGIDEEAIKVVPNWVDLDRISQHSIDESSLRGKKQLPIDVHIILFVHTISERKGADLLPDIASILIQKNIKFIMLVIGDGPAKKKVEYLIEKRNVGTNVKMLGSIPNSEILDFFMLADIFLMPSREEGVPRVLIEAMASGLPYVASNIGGVQELGPKEALPYLYNNNDVKLAADKVESLLSDADAYNRFKLAEKERVLSFSEGKYIEEFKKIFS</sequence>
<evidence type="ECO:0000313" key="4">
    <source>
        <dbReference type="Proteomes" id="UP000231450"/>
    </source>
</evidence>
<dbReference type="AlphaFoldDB" id="A0A2M8KD42"/>
<dbReference type="PANTHER" id="PTHR45947:SF3">
    <property type="entry name" value="SULFOQUINOVOSYL TRANSFERASE SQD2"/>
    <property type="match status" value="1"/>
</dbReference>
<proteinExistence type="predicted"/>
<dbReference type="PANTHER" id="PTHR45947">
    <property type="entry name" value="SULFOQUINOVOSYL TRANSFERASE SQD2"/>
    <property type="match status" value="1"/>
</dbReference>
<evidence type="ECO:0008006" key="5">
    <source>
        <dbReference type="Google" id="ProtNLM"/>
    </source>
</evidence>
<dbReference type="Gene3D" id="3.40.50.2000">
    <property type="entry name" value="Glycogen Phosphorylase B"/>
    <property type="match status" value="2"/>
</dbReference>
<feature type="domain" description="Glycosyl transferase family 1" evidence="1">
    <location>
        <begin position="187"/>
        <end position="351"/>
    </location>
</feature>
<protein>
    <recommendedName>
        <fullName evidence="5">Glycosyl transferase family 1 domain-containing protein</fullName>
    </recommendedName>
</protein>
<dbReference type="CDD" id="cd03801">
    <property type="entry name" value="GT4_PimA-like"/>
    <property type="match status" value="1"/>
</dbReference>
<dbReference type="SUPFAM" id="SSF53756">
    <property type="entry name" value="UDP-Glycosyltransferase/glycogen phosphorylase"/>
    <property type="match status" value="1"/>
</dbReference>
<dbReference type="Pfam" id="PF13439">
    <property type="entry name" value="Glyco_transf_4"/>
    <property type="match status" value="1"/>
</dbReference>
<evidence type="ECO:0000259" key="2">
    <source>
        <dbReference type="Pfam" id="PF13439"/>
    </source>
</evidence>
<feature type="domain" description="Glycosyltransferase subfamily 4-like N-terminal" evidence="2">
    <location>
        <begin position="22"/>
        <end position="176"/>
    </location>
</feature>
<gene>
    <name evidence="3" type="ORF">COU81_03835</name>
</gene>
<dbReference type="EMBL" id="PFDW01000075">
    <property type="protein sequence ID" value="PJE57852.1"/>
    <property type="molecule type" value="Genomic_DNA"/>
</dbReference>
<dbReference type="InterPro" id="IPR001296">
    <property type="entry name" value="Glyco_trans_1"/>
</dbReference>
<dbReference type="InterPro" id="IPR028098">
    <property type="entry name" value="Glyco_trans_4-like_N"/>
</dbReference>
<accession>A0A2M8KD42</accession>
<evidence type="ECO:0000313" key="3">
    <source>
        <dbReference type="EMBL" id="PJE57852.1"/>
    </source>
</evidence>
<evidence type="ECO:0000259" key="1">
    <source>
        <dbReference type="Pfam" id="PF00534"/>
    </source>
</evidence>
<dbReference type="InterPro" id="IPR050194">
    <property type="entry name" value="Glycosyltransferase_grp1"/>
</dbReference>